<organism evidence="3 4">
    <name type="scientific">Gordonia rubripertincta</name>
    <name type="common">Rhodococcus corallinus</name>
    <dbReference type="NCBI Taxonomy" id="36822"/>
    <lineage>
        <taxon>Bacteria</taxon>
        <taxon>Bacillati</taxon>
        <taxon>Actinomycetota</taxon>
        <taxon>Actinomycetes</taxon>
        <taxon>Mycobacteriales</taxon>
        <taxon>Gordoniaceae</taxon>
        <taxon>Gordonia</taxon>
    </lineage>
</organism>
<reference evidence="3" key="1">
    <citation type="submission" date="2022-12" db="EMBL/GenBank/DDBJ databases">
        <authorList>
            <person name="Krivoruchko A.V."/>
            <person name="Elkin A."/>
        </authorList>
    </citation>
    <scope>NUCLEOTIDE SEQUENCE</scope>
    <source>
        <strain evidence="3">IEGM 1388</strain>
    </source>
</reference>
<dbReference type="Gene3D" id="3.40.50.720">
    <property type="entry name" value="NAD(P)-binding Rossmann-like Domain"/>
    <property type="match status" value="1"/>
</dbReference>
<dbReference type="SUPFAM" id="SSF51735">
    <property type="entry name" value="NAD(P)-binding Rossmann-fold domains"/>
    <property type="match status" value="1"/>
</dbReference>
<comment type="similarity">
    <text evidence="2">Belongs to the short-chain dehydrogenases/reductases (SDR) family.</text>
</comment>
<dbReference type="PRINTS" id="PR00081">
    <property type="entry name" value="GDHRDH"/>
</dbReference>
<gene>
    <name evidence="3" type="ORF">O4213_26500</name>
</gene>
<evidence type="ECO:0000256" key="2">
    <source>
        <dbReference type="RuleBase" id="RU000363"/>
    </source>
</evidence>
<dbReference type="EMBL" id="JAPWIE010000010">
    <property type="protein sequence ID" value="MCZ4553565.1"/>
    <property type="molecule type" value="Genomic_DNA"/>
</dbReference>
<dbReference type="InterPro" id="IPR002347">
    <property type="entry name" value="SDR_fam"/>
</dbReference>
<dbReference type="NCBIfam" id="NF004846">
    <property type="entry name" value="PRK06197.1"/>
    <property type="match status" value="1"/>
</dbReference>
<dbReference type="PANTHER" id="PTHR43157">
    <property type="entry name" value="PHOSPHATIDYLINOSITOL-GLYCAN BIOSYNTHESIS CLASS F PROTEIN-RELATED"/>
    <property type="match status" value="1"/>
</dbReference>
<keyword evidence="4" id="KW-1185">Reference proteome</keyword>
<keyword evidence="1" id="KW-0560">Oxidoreductase</keyword>
<proteinExistence type="inferred from homology"/>
<evidence type="ECO:0000313" key="4">
    <source>
        <dbReference type="Proteomes" id="UP001067235"/>
    </source>
</evidence>
<name>A0ABT4N2R0_GORRU</name>
<dbReference type="PANTHER" id="PTHR43157:SF27">
    <property type="entry name" value="RETINOL DEHYDROGENASE 12, LIKE"/>
    <property type="match status" value="1"/>
</dbReference>
<accession>A0ABT4N2R0</accession>
<dbReference type="Pfam" id="PF00106">
    <property type="entry name" value="adh_short"/>
    <property type="match status" value="1"/>
</dbReference>
<evidence type="ECO:0000313" key="3">
    <source>
        <dbReference type="EMBL" id="MCZ4553565.1"/>
    </source>
</evidence>
<dbReference type="Proteomes" id="UP001067235">
    <property type="component" value="Unassembled WGS sequence"/>
</dbReference>
<evidence type="ECO:0000256" key="1">
    <source>
        <dbReference type="ARBA" id="ARBA00023002"/>
    </source>
</evidence>
<dbReference type="InterPro" id="IPR036291">
    <property type="entry name" value="NAD(P)-bd_dom_sf"/>
</dbReference>
<dbReference type="PRINTS" id="PR00080">
    <property type="entry name" value="SDRFAMILY"/>
</dbReference>
<comment type="caution">
    <text evidence="3">The sequence shown here is derived from an EMBL/GenBank/DDBJ whole genome shotgun (WGS) entry which is preliminary data.</text>
</comment>
<protein>
    <submittedName>
        <fullName evidence="3">Oxidoreductase</fullName>
    </submittedName>
</protein>
<sequence length="291" mass="31458">MAWTTKDIPDLSGQSFVVTGANGGLGEYVTAALADKGARVVMACRNTAKAAPIARRIGGDVEVVALDLGDLASVRAFAEQAGPFDVLINNAGIMNVPMRRTVDGFETQFGVNHLGHFALTGLLLDRISNRVVTVSSIAHRQTNTLHVEDLNYESRGYVPAVAYGQAKLANLMFARELQRRFEAAGSPLKSYAVHPGVSSTELFTHSETLMDRIAKPATKIIGHHPRKAALSTLYAATVADADPRTYWGPTWLMGVRGPVGKSPSTKLSKNEQLWQQLWDESAKLTGVDYPL</sequence>
<dbReference type="RefSeq" id="WP_301574207.1">
    <property type="nucleotide sequence ID" value="NZ_JAPWIE010000010.1"/>
</dbReference>